<reference evidence="2 3" key="1">
    <citation type="submission" date="2019-03" db="EMBL/GenBank/DDBJ databases">
        <title>First draft genome of Liparis tanakae, snailfish: a comprehensive survey of snailfish specific genes.</title>
        <authorList>
            <person name="Kim W."/>
            <person name="Song I."/>
            <person name="Jeong J.-H."/>
            <person name="Kim D."/>
            <person name="Kim S."/>
            <person name="Ryu S."/>
            <person name="Song J.Y."/>
            <person name="Lee S.K."/>
        </authorList>
    </citation>
    <scope>NUCLEOTIDE SEQUENCE [LARGE SCALE GENOMIC DNA]</scope>
    <source>
        <tissue evidence="2">Muscle</tissue>
    </source>
</reference>
<organism evidence="2 3">
    <name type="scientific">Liparis tanakae</name>
    <name type="common">Tanaka's snailfish</name>
    <dbReference type="NCBI Taxonomy" id="230148"/>
    <lineage>
        <taxon>Eukaryota</taxon>
        <taxon>Metazoa</taxon>
        <taxon>Chordata</taxon>
        <taxon>Craniata</taxon>
        <taxon>Vertebrata</taxon>
        <taxon>Euteleostomi</taxon>
        <taxon>Actinopterygii</taxon>
        <taxon>Neopterygii</taxon>
        <taxon>Teleostei</taxon>
        <taxon>Neoteleostei</taxon>
        <taxon>Acanthomorphata</taxon>
        <taxon>Eupercaria</taxon>
        <taxon>Perciformes</taxon>
        <taxon>Cottioidei</taxon>
        <taxon>Cottales</taxon>
        <taxon>Liparidae</taxon>
        <taxon>Liparis</taxon>
    </lineage>
</organism>
<feature type="compositionally biased region" description="Basic and acidic residues" evidence="1">
    <location>
        <begin position="1"/>
        <end position="12"/>
    </location>
</feature>
<evidence type="ECO:0000313" key="3">
    <source>
        <dbReference type="Proteomes" id="UP000314294"/>
    </source>
</evidence>
<evidence type="ECO:0000256" key="1">
    <source>
        <dbReference type="SAM" id="MobiDB-lite"/>
    </source>
</evidence>
<feature type="region of interest" description="Disordered" evidence="1">
    <location>
        <begin position="1"/>
        <end position="37"/>
    </location>
</feature>
<dbReference type="AlphaFoldDB" id="A0A4Z2FYJ6"/>
<gene>
    <name evidence="2" type="ORF">EYF80_044368</name>
</gene>
<evidence type="ECO:0000313" key="2">
    <source>
        <dbReference type="EMBL" id="TNN45422.1"/>
    </source>
</evidence>
<proteinExistence type="predicted"/>
<dbReference type="Proteomes" id="UP000314294">
    <property type="component" value="Unassembled WGS sequence"/>
</dbReference>
<protein>
    <submittedName>
        <fullName evidence="2">Uncharacterized protein</fullName>
    </submittedName>
</protein>
<sequence length="126" mass="13250">MVSESKPPEHRGAGAALAGPGGASRRRGARRTWPRELRLHNMAAESPSGRKSAELLTFPVVLDGLLLLDLQSKLREKKGSSVSSASGGSAWGSKVTADQFSGSSGMSGIIVVIWLARFSTLFSLVT</sequence>
<keyword evidence="3" id="KW-1185">Reference proteome</keyword>
<comment type="caution">
    <text evidence="2">The sequence shown here is derived from an EMBL/GenBank/DDBJ whole genome shotgun (WGS) entry which is preliminary data.</text>
</comment>
<accession>A0A4Z2FYJ6</accession>
<dbReference type="EMBL" id="SRLO01000847">
    <property type="protein sequence ID" value="TNN45422.1"/>
    <property type="molecule type" value="Genomic_DNA"/>
</dbReference>
<name>A0A4Z2FYJ6_9TELE</name>